<dbReference type="Gene3D" id="2.60.120.920">
    <property type="match status" value="1"/>
</dbReference>
<protein>
    <recommendedName>
        <fullName evidence="3">SPRY domain-containing protein</fullName>
    </recommendedName>
</protein>
<keyword evidence="1" id="KW-0472">Membrane</keyword>
<evidence type="ECO:0008006" key="3">
    <source>
        <dbReference type="Google" id="ProtNLM"/>
    </source>
</evidence>
<dbReference type="EMBL" id="JACGWN010000008">
    <property type="protein sequence ID" value="KAL0438839.1"/>
    <property type="molecule type" value="Genomic_DNA"/>
</dbReference>
<dbReference type="PANTHER" id="PTHR44991">
    <property type="entry name" value="IMMUNOGLOBULIN SUPERFAMILY MEMBER 5"/>
    <property type="match status" value="1"/>
</dbReference>
<keyword evidence="1" id="KW-0812">Transmembrane</keyword>
<feature type="transmembrane region" description="Helical" evidence="1">
    <location>
        <begin position="6"/>
        <end position="25"/>
    </location>
</feature>
<organism evidence="2">
    <name type="scientific">Sesamum latifolium</name>
    <dbReference type="NCBI Taxonomy" id="2727402"/>
    <lineage>
        <taxon>Eukaryota</taxon>
        <taxon>Viridiplantae</taxon>
        <taxon>Streptophyta</taxon>
        <taxon>Embryophyta</taxon>
        <taxon>Tracheophyta</taxon>
        <taxon>Spermatophyta</taxon>
        <taxon>Magnoliopsida</taxon>
        <taxon>eudicotyledons</taxon>
        <taxon>Gunneridae</taxon>
        <taxon>Pentapetalae</taxon>
        <taxon>asterids</taxon>
        <taxon>lamiids</taxon>
        <taxon>Lamiales</taxon>
        <taxon>Pedaliaceae</taxon>
        <taxon>Sesamum</taxon>
    </lineage>
</organism>
<name>A0AAW2WBY8_9LAMI</name>
<comment type="caution">
    <text evidence="2">The sequence shown here is derived from an EMBL/GenBank/DDBJ whole genome shotgun (WGS) entry which is preliminary data.</text>
</comment>
<reference evidence="2" key="2">
    <citation type="journal article" date="2024" name="Plant">
        <title>Genomic evolution and insights into agronomic trait innovations of Sesamum species.</title>
        <authorList>
            <person name="Miao H."/>
            <person name="Wang L."/>
            <person name="Qu L."/>
            <person name="Liu H."/>
            <person name="Sun Y."/>
            <person name="Le M."/>
            <person name="Wang Q."/>
            <person name="Wei S."/>
            <person name="Zheng Y."/>
            <person name="Lin W."/>
            <person name="Duan Y."/>
            <person name="Cao H."/>
            <person name="Xiong S."/>
            <person name="Wang X."/>
            <person name="Wei L."/>
            <person name="Li C."/>
            <person name="Ma Q."/>
            <person name="Ju M."/>
            <person name="Zhao R."/>
            <person name="Li G."/>
            <person name="Mu C."/>
            <person name="Tian Q."/>
            <person name="Mei H."/>
            <person name="Zhang T."/>
            <person name="Gao T."/>
            <person name="Zhang H."/>
        </authorList>
    </citation>
    <scope>NUCLEOTIDE SEQUENCE</scope>
    <source>
        <strain evidence="2">KEN1</strain>
    </source>
</reference>
<accession>A0AAW2WBY8</accession>
<dbReference type="PANTHER" id="PTHR44991:SF1">
    <property type="entry name" value="IMMUNOGLOBULIN SUPERFAMILY MEMBER 5"/>
    <property type="match status" value="1"/>
</dbReference>
<dbReference type="InterPro" id="IPR043136">
    <property type="entry name" value="B30.2/SPRY_sf"/>
</dbReference>
<gene>
    <name evidence="2" type="ORF">Slati_2366900</name>
</gene>
<evidence type="ECO:0000256" key="1">
    <source>
        <dbReference type="SAM" id="Phobius"/>
    </source>
</evidence>
<dbReference type="AlphaFoldDB" id="A0AAW2WBY8"/>
<sequence length="501" mass="54658">MIGWLHVSLVAVSAAFLALVLLIILKRCFRRKARQDFVASDAERGQNLQTGIARLHQVSPHHHDGSKKTNYNYLFRRGVSTKTAFSWADHPSLVTDAVENGWSRFAFTAFTSSPSVKSARSLLGVCGDPGNEPNMEVGWEVCEGSADFMQKIRLNPNLKKMVTISNSSSTGAVSVIRAALPLPGPNLGNSSFPQEAYFEITIISSNEDDGDQFADREKKGKSEGDKIKLIGEDFNAKNSPDSLSHVASSHSQRRNKIEELKPGKQDGKSEAVSVSVGLTGGGPLLLKIPGSYPGSIGFNSSGSVYLDVLHLGTFECIMSVPVRITGELHTKQDKQGSKLVFESEKDEWGTSETVIGCGYNPTQKKVFFTVDAQLVHEIHCKTEEFGTPLYPTIAANADITVLVNLGQSPFRFAPANLARTPNPCFVGPLGTSPALGYEDDSKELFSMGRIDSQWLQRSATRSNNNTVNSIKAMEYDQESEGDLFEIVLDSTGRSPYTTMHQ</sequence>
<keyword evidence="1" id="KW-1133">Transmembrane helix</keyword>
<evidence type="ECO:0000313" key="2">
    <source>
        <dbReference type="EMBL" id="KAL0438839.1"/>
    </source>
</evidence>
<proteinExistence type="predicted"/>
<reference evidence="2" key="1">
    <citation type="submission" date="2020-06" db="EMBL/GenBank/DDBJ databases">
        <authorList>
            <person name="Li T."/>
            <person name="Hu X."/>
            <person name="Zhang T."/>
            <person name="Song X."/>
            <person name="Zhang H."/>
            <person name="Dai N."/>
            <person name="Sheng W."/>
            <person name="Hou X."/>
            <person name="Wei L."/>
        </authorList>
    </citation>
    <scope>NUCLEOTIDE SEQUENCE</scope>
    <source>
        <strain evidence="2">KEN1</strain>
        <tissue evidence="2">Leaf</tissue>
    </source>
</reference>